<dbReference type="AlphaFoldDB" id="A0A9F7TID5"/>
<evidence type="ECO:0000256" key="1">
    <source>
        <dbReference type="SAM" id="MobiDB-lite"/>
    </source>
</evidence>
<keyword evidence="2" id="KW-1185">Reference proteome</keyword>
<dbReference type="GeneID" id="128629542"/>
<reference evidence="3" key="2">
    <citation type="submission" date="2025-08" db="UniProtKB">
        <authorList>
            <consortium name="RefSeq"/>
        </authorList>
    </citation>
    <scope>IDENTIFICATION</scope>
    <source>
        <tissue evidence="3">Blood</tissue>
    </source>
</reference>
<feature type="region of interest" description="Disordered" evidence="1">
    <location>
        <begin position="119"/>
        <end position="164"/>
    </location>
</feature>
<evidence type="ECO:0000313" key="2">
    <source>
        <dbReference type="Proteomes" id="UP000221080"/>
    </source>
</evidence>
<proteinExistence type="predicted"/>
<gene>
    <name evidence="3" type="primary">LOC128629542</name>
</gene>
<evidence type="ECO:0000313" key="3">
    <source>
        <dbReference type="RefSeq" id="XP_053534001.1"/>
    </source>
</evidence>
<name>A0A9F7TID5_ICTPU</name>
<accession>A0A9F7TID5</accession>
<reference evidence="2" key="1">
    <citation type="journal article" date="2016" name="Nat. Commun.">
        <title>The channel catfish genome sequence provides insights into the evolution of scale formation in teleosts.</title>
        <authorList>
            <person name="Liu Z."/>
            <person name="Liu S."/>
            <person name="Yao J."/>
            <person name="Bao L."/>
            <person name="Zhang J."/>
            <person name="Li Y."/>
            <person name="Jiang C."/>
            <person name="Sun L."/>
            <person name="Wang R."/>
            <person name="Zhang Y."/>
            <person name="Zhou T."/>
            <person name="Zeng Q."/>
            <person name="Fu Q."/>
            <person name="Gao S."/>
            <person name="Li N."/>
            <person name="Koren S."/>
            <person name="Jiang Y."/>
            <person name="Zimin A."/>
            <person name="Xu P."/>
            <person name="Phillippy A.M."/>
            <person name="Geng X."/>
            <person name="Song L."/>
            <person name="Sun F."/>
            <person name="Li C."/>
            <person name="Wang X."/>
            <person name="Chen A."/>
            <person name="Jin Y."/>
            <person name="Yuan Z."/>
            <person name="Yang Y."/>
            <person name="Tan S."/>
            <person name="Peatman E."/>
            <person name="Lu J."/>
            <person name="Qin Z."/>
            <person name="Dunham R."/>
            <person name="Li Z."/>
            <person name="Sonstegard T."/>
            <person name="Feng J."/>
            <person name="Danzmann R.G."/>
            <person name="Schroeder S."/>
            <person name="Scheffler B."/>
            <person name="Duke M.V."/>
            <person name="Ballard L."/>
            <person name="Kucuktas H."/>
            <person name="Kaltenboeck L."/>
            <person name="Liu H."/>
            <person name="Armbruster J."/>
            <person name="Xie Y."/>
            <person name="Kirby M.L."/>
            <person name="Tian Y."/>
            <person name="Flanagan M.E."/>
            <person name="Mu W."/>
            <person name="Waldbieser G.C."/>
        </authorList>
    </citation>
    <scope>NUCLEOTIDE SEQUENCE [LARGE SCALE GENOMIC DNA]</scope>
    <source>
        <strain evidence="2">SDA103</strain>
    </source>
</reference>
<dbReference type="Proteomes" id="UP000221080">
    <property type="component" value="Chromosome 4"/>
</dbReference>
<protein>
    <submittedName>
        <fullName evidence="3">Uncharacterized protein LOC128629542 isoform X2</fullName>
    </submittedName>
</protein>
<organism evidence="2 3">
    <name type="scientific">Ictalurus punctatus</name>
    <name type="common">Channel catfish</name>
    <name type="synonym">Silurus punctatus</name>
    <dbReference type="NCBI Taxonomy" id="7998"/>
    <lineage>
        <taxon>Eukaryota</taxon>
        <taxon>Metazoa</taxon>
        <taxon>Chordata</taxon>
        <taxon>Craniata</taxon>
        <taxon>Vertebrata</taxon>
        <taxon>Euteleostomi</taxon>
        <taxon>Actinopterygii</taxon>
        <taxon>Neopterygii</taxon>
        <taxon>Teleostei</taxon>
        <taxon>Ostariophysi</taxon>
        <taxon>Siluriformes</taxon>
        <taxon>Ictaluridae</taxon>
        <taxon>Ictalurus</taxon>
    </lineage>
</organism>
<sequence length="164" mass="18168">MQSIKRISRLYPSKLPDTMDFSAEGEDIVTISGDDSENSDMIDFGNGGAIEEQEEINSEADIQLDLELQEICTAWHEFFRVKTALLENFGQLDNAFESDQGASADETAGWGDRVQQMTARETHAHVSGTPTRPREGHNASHTPTKPLALTRPHLLTTDNSHTVK</sequence>
<dbReference type="RefSeq" id="XP_053534001.1">
    <property type="nucleotide sequence ID" value="XM_053678026.1"/>
</dbReference>